<keyword evidence="3" id="KW-1185">Reference proteome</keyword>
<sequence>MSNPANTTHAAYDQGLGRAASPADSIGTKYAEDQTTYSEDEMDSETFERRVMQQIRLDQPRPQEEAIRSPLIPRPPEIKECAFHLQQNYNALSQRVQKLQDDAVFERILLRGPRFALDSVEVQPTSDDIDTLMRNMMVTPDTSERQRMTRGPWSENSTLNPSQQANQVLDHKFSFTSGGTASTMKRIPTKGKGKARQ</sequence>
<reference evidence="2 3" key="1">
    <citation type="journal article" date="2010" name="Nat. Biotechnol.">
        <title>Genome sequence of the model mushroom Schizophyllum commune.</title>
        <authorList>
            <person name="Ohm R.A."/>
            <person name="de Jong J.F."/>
            <person name="Lugones L.G."/>
            <person name="Aerts A."/>
            <person name="Kothe E."/>
            <person name="Stajich J.E."/>
            <person name="de Vries R.P."/>
            <person name="Record E."/>
            <person name="Levasseur A."/>
            <person name="Baker S.E."/>
            <person name="Bartholomew K.A."/>
            <person name="Coutinho P.M."/>
            <person name="Erdmann S."/>
            <person name="Fowler T.J."/>
            <person name="Gathman A.C."/>
            <person name="Lombard V."/>
            <person name="Henrissat B."/>
            <person name="Knabe N."/>
            <person name="Kuees U."/>
            <person name="Lilly W.W."/>
            <person name="Lindquist E."/>
            <person name="Lucas S."/>
            <person name="Magnuson J.K."/>
            <person name="Piumi F."/>
            <person name="Raudaskoski M."/>
            <person name="Salamov A."/>
            <person name="Schmutz J."/>
            <person name="Schwarze F.W.M.R."/>
            <person name="vanKuyk P.A."/>
            <person name="Horton J.S."/>
            <person name="Grigoriev I.V."/>
            <person name="Woesten H.A.B."/>
        </authorList>
    </citation>
    <scope>NUCLEOTIDE SEQUENCE [LARGE SCALE GENOMIC DNA]</scope>
    <source>
        <strain evidence="3">H4-8 / FGSC 9210</strain>
    </source>
</reference>
<name>D8PXV1_SCHCM</name>
<dbReference type="InParanoid" id="D8PXV1"/>
<dbReference type="VEuPathDB" id="FungiDB:SCHCODRAFT_02745934"/>
<feature type="compositionally biased region" description="Polar residues" evidence="1">
    <location>
        <begin position="174"/>
        <end position="183"/>
    </location>
</feature>
<protein>
    <submittedName>
        <fullName evidence="2">Uncharacterized protein</fullName>
    </submittedName>
</protein>
<dbReference type="HOGENOM" id="CLU_089359_0_0_1"/>
<evidence type="ECO:0000256" key="1">
    <source>
        <dbReference type="SAM" id="MobiDB-lite"/>
    </source>
</evidence>
<evidence type="ECO:0000313" key="3">
    <source>
        <dbReference type="Proteomes" id="UP000007431"/>
    </source>
</evidence>
<feature type="region of interest" description="Disordered" evidence="1">
    <location>
        <begin position="141"/>
        <end position="197"/>
    </location>
</feature>
<feature type="region of interest" description="Disordered" evidence="1">
    <location>
        <begin position="1"/>
        <end position="48"/>
    </location>
</feature>
<dbReference type="STRING" id="578458.D8PXV1"/>
<dbReference type="Proteomes" id="UP000007431">
    <property type="component" value="Unassembled WGS sequence"/>
</dbReference>
<dbReference type="AlphaFoldDB" id="D8PXV1"/>
<dbReference type="eggNOG" id="ENOG502T613">
    <property type="taxonomic scope" value="Eukaryota"/>
</dbReference>
<evidence type="ECO:0000313" key="2">
    <source>
        <dbReference type="EMBL" id="EFI99739.1"/>
    </source>
</evidence>
<gene>
    <name evidence="2" type="ORF">SCHCODRAFT_53144</name>
</gene>
<proteinExistence type="predicted"/>
<dbReference type="EMBL" id="GL377304">
    <property type="protein sequence ID" value="EFI99739.1"/>
    <property type="molecule type" value="Genomic_DNA"/>
</dbReference>
<accession>D8PXV1</accession>
<dbReference type="OMA" id="GTDYGPD"/>
<organism evidence="3">
    <name type="scientific">Schizophyllum commune (strain H4-8 / FGSC 9210)</name>
    <name type="common">Split gill fungus</name>
    <dbReference type="NCBI Taxonomy" id="578458"/>
    <lineage>
        <taxon>Eukaryota</taxon>
        <taxon>Fungi</taxon>
        <taxon>Dikarya</taxon>
        <taxon>Basidiomycota</taxon>
        <taxon>Agaricomycotina</taxon>
        <taxon>Agaricomycetes</taxon>
        <taxon>Agaricomycetidae</taxon>
        <taxon>Agaricales</taxon>
        <taxon>Schizophyllaceae</taxon>
        <taxon>Schizophyllum</taxon>
    </lineage>
</organism>
<feature type="compositionally biased region" description="Polar residues" evidence="1">
    <location>
        <begin position="154"/>
        <end position="167"/>
    </location>
</feature>
<feature type="compositionally biased region" description="Basic residues" evidence="1">
    <location>
        <begin position="187"/>
        <end position="197"/>
    </location>
</feature>